<evidence type="ECO:0000313" key="3">
    <source>
        <dbReference type="Proteomes" id="UP000244906"/>
    </source>
</evidence>
<reference evidence="2 3" key="1">
    <citation type="submission" date="2018-04" db="EMBL/GenBank/DDBJ databases">
        <title>Thalassorhabdus spongiae gen. nov., sp. nov., isolated from a marine sponge in South-West Iceland.</title>
        <authorList>
            <person name="Knobloch S."/>
            <person name="Daussin A."/>
            <person name="Johannsson R."/>
            <person name="Marteinsson V.T."/>
        </authorList>
    </citation>
    <scope>NUCLEOTIDE SEQUENCE [LARGE SCALE GENOMIC DNA]</scope>
    <source>
        <strain evidence="2 3">Hp12</strain>
    </source>
</reference>
<keyword evidence="1" id="KW-0472">Membrane</keyword>
<keyword evidence="3" id="KW-1185">Reference proteome</keyword>
<protein>
    <submittedName>
        <fullName evidence="2">CcoQ/FixQ family Cbb3-type cytochrome c oxidase assembly chaperone</fullName>
    </submittedName>
</protein>
<proteinExistence type="predicted"/>
<evidence type="ECO:0000313" key="2">
    <source>
        <dbReference type="EMBL" id="PVZ70316.1"/>
    </source>
</evidence>
<dbReference type="RefSeq" id="WP_116686389.1">
    <property type="nucleotide sequence ID" value="NZ_CAWNYD010000002.1"/>
</dbReference>
<evidence type="ECO:0000256" key="1">
    <source>
        <dbReference type="SAM" id="Phobius"/>
    </source>
</evidence>
<keyword evidence="1" id="KW-1133">Transmembrane helix</keyword>
<keyword evidence="1" id="KW-0812">Transmembrane</keyword>
<feature type="transmembrane region" description="Helical" evidence="1">
    <location>
        <begin position="20"/>
        <end position="38"/>
    </location>
</feature>
<name>A0A2V1H3U9_9GAMM</name>
<dbReference type="Proteomes" id="UP000244906">
    <property type="component" value="Unassembled WGS sequence"/>
</dbReference>
<sequence length="71" mass="8554">MNKLAEYFSTDWAAMTGQDWVGLIWTIITFVLITWAWIRYLNPKNREENEQHKFMLFDEESDGENHESARQ</sequence>
<comment type="caution">
    <text evidence="2">The sequence shown here is derived from an EMBL/GenBank/DDBJ whole genome shotgun (WGS) entry which is preliminary data.</text>
</comment>
<gene>
    <name evidence="2" type="ORF">DC094_06895</name>
</gene>
<organism evidence="2 3">
    <name type="scientific">Pelagibaculum spongiae</name>
    <dbReference type="NCBI Taxonomy" id="2080658"/>
    <lineage>
        <taxon>Bacteria</taxon>
        <taxon>Pseudomonadati</taxon>
        <taxon>Pseudomonadota</taxon>
        <taxon>Gammaproteobacteria</taxon>
        <taxon>Oceanospirillales</taxon>
        <taxon>Pelagibaculum</taxon>
    </lineage>
</organism>
<accession>A0A2V1H3U9</accession>
<dbReference type="EMBL" id="QDDL01000002">
    <property type="protein sequence ID" value="PVZ70316.1"/>
    <property type="molecule type" value="Genomic_DNA"/>
</dbReference>
<dbReference type="OrthoDB" id="5797197at2"/>
<dbReference type="AlphaFoldDB" id="A0A2V1H3U9"/>